<comment type="similarity">
    <text evidence="1">Belongs to the short-chain dehydrogenases/reductases (SDR) family.</text>
</comment>
<dbReference type="Gene3D" id="3.40.50.720">
    <property type="entry name" value="NAD(P)-binding Rossmann-like Domain"/>
    <property type="match status" value="1"/>
</dbReference>
<evidence type="ECO:0000313" key="2">
    <source>
        <dbReference type="EMBL" id="BBI48182.1"/>
    </source>
</evidence>
<dbReference type="SUPFAM" id="SSF51735">
    <property type="entry name" value="NAD(P)-binding Rossmann-fold domains"/>
    <property type="match status" value="1"/>
</dbReference>
<proteinExistence type="inferred from homology"/>
<sequence>MANQAPVAWVTGGTGGIGTAICRSLADAGYLVVAGYRNPDKAKTWLETQHADGYNNIELSGVDLSDHNACLEGAREIHDKHGPISVLVNCAGITRDGTMKKCPTSSGTKCSTPTSTAYLTPAVASLR</sequence>
<dbReference type="Pfam" id="PF00106">
    <property type="entry name" value="adh_short"/>
    <property type="match status" value="1"/>
</dbReference>
<dbReference type="Proteomes" id="UP000289555">
    <property type="component" value="Chromosome"/>
</dbReference>
<protein>
    <submittedName>
        <fullName evidence="2">Uncharacterized protein</fullName>
    </submittedName>
</protein>
<evidence type="ECO:0000256" key="1">
    <source>
        <dbReference type="ARBA" id="ARBA00006484"/>
    </source>
</evidence>
<reference evidence="3" key="1">
    <citation type="journal article" date="2019" name="Microbiol. Resour. Announc.">
        <title>Complete Genome Sequence of Halomonas olivaria, a Moderately Halophilic Bacterium Isolated from Olive Processing Effluents, Obtained by Nanopore Sequencing.</title>
        <authorList>
            <person name="Nagata S."/>
            <person name="Ii K.M."/>
            <person name="Tsukimi T."/>
            <person name="Miura M.C."/>
            <person name="Galipon J."/>
            <person name="Arakawa K."/>
        </authorList>
    </citation>
    <scope>NUCLEOTIDE SEQUENCE [LARGE SCALE GENOMIC DNA]</scope>
    <source>
        <strain evidence="3">TYRC17</strain>
    </source>
</reference>
<evidence type="ECO:0000313" key="3">
    <source>
        <dbReference type="Proteomes" id="UP000289555"/>
    </source>
</evidence>
<accession>A0ABN5WUQ7</accession>
<dbReference type="PRINTS" id="PR00081">
    <property type="entry name" value="GDHRDH"/>
</dbReference>
<dbReference type="PANTHER" id="PTHR42760">
    <property type="entry name" value="SHORT-CHAIN DEHYDROGENASES/REDUCTASES FAMILY MEMBER"/>
    <property type="match status" value="1"/>
</dbReference>
<dbReference type="InterPro" id="IPR036291">
    <property type="entry name" value="NAD(P)-bd_dom_sf"/>
</dbReference>
<dbReference type="InterPro" id="IPR002347">
    <property type="entry name" value="SDR_fam"/>
</dbReference>
<gene>
    <name evidence="2" type="ORF">HORIV_06030</name>
</gene>
<keyword evidence="3" id="KW-1185">Reference proteome</keyword>
<dbReference type="EMBL" id="AP019416">
    <property type="protein sequence ID" value="BBI48182.1"/>
    <property type="molecule type" value="Genomic_DNA"/>
</dbReference>
<organism evidence="2 3">
    <name type="scientific">Vreelandella olivaria</name>
    <dbReference type="NCBI Taxonomy" id="390919"/>
    <lineage>
        <taxon>Bacteria</taxon>
        <taxon>Pseudomonadati</taxon>
        <taxon>Pseudomonadota</taxon>
        <taxon>Gammaproteobacteria</taxon>
        <taxon>Oceanospirillales</taxon>
        <taxon>Halomonadaceae</taxon>
        <taxon>Vreelandella</taxon>
    </lineage>
</organism>
<name>A0ABN5WUQ7_9GAMM</name>